<dbReference type="Pfam" id="PF08532">
    <property type="entry name" value="Glyco_hydro_42M"/>
    <property type="match status" value="1"/>
</dbReference>
<comment type="catalytic activity">
    <reaction evidence="1">
        <text>Hydrolysis of terminal non-reducing beta-D-galactose residues in beta-D-galactosides.</text>
        <dbReference type="EC" id="3.2.1.23"/>
    </reaction>
</comment>
<evidence type="ECO:0000313" key="11">
    <source>
        <dbReference type="Proteomes" id="UP000257323"/>
    </source>
</evidence>
<feature type="domain" description="Glycoside hydrolase family 42 N-terminal" evidence="8">
    <location>
        <begin position="75"/>
        <end position="455"/>
    </location>
</feature>
<dbReference type="AlphaFoldDB" id="A0A3E2BKR5"/>
<evidence type="ECO:0000256" key="7">
    <source>
        <dbReference type="ARBA" id="ARBA00023295"/>
    </source>
</evidence>
<dbReference type="InterPro" id="IPR017853">
    <property type="entry name" value="GH"/>
</dbReference>
<dbReference type="GO" id="GO:0046872">
    <property type="term" value="F:metal ion binding"/>
    <property type="evidence" value="ECO:0007669"/>
    <property type="project" value="UniProtKB-KW"/>
</dbReference>
<dbReference type="InterPro" id="IPR029062">
    <property type="entry name" value="Class_I_gatase-like"/>
</dbReference>
<keyword evidence="7" id="KW-0326">Glycosidase</keyword>
<evidence type="ECO:0000256" key="2">
    <source>
        <dbReference type="ARBA" id="ARBA00005940"/>
    </source>
</evidence>
<evidence type="ECO:0000256" key="5">
    <source>
        <dbReference type="ARBA" id="ARBA00022801"/>
    </source>
</evidence>
<dbReference type="SUPFAM" id="SSF52317">
    <property type="entry name" value="Class I glutamine amidotransferase-like"/>
    <property type="match status" value="1"/>
</dbReference>
<comment type="caution">
    <text evidence="10">The sequence shown here is derived from an EMBL/GenBank/DDBJ whole genome shotgun (WGS) entry which is preliminary data.</text>
</comment>
<protein>
    <recommendedName>
        <fullName evidence="3">beta-galactosidase</fullName>
        <ecNumber evidence="3">3.2.1.23</ecNumber>
    </recommendedName>
</protein>
<evidence type="ECO:0000313" key="10">
    <source>
        <dbReference type="EMBL" id="RFT15252.1"/>
    </source>
</evidence>
<dbReference type="GO" id="GO:0004565">
    <property type="term" value="F:beta-galactosidase activity"/>
    <property type="evidence" value="ECO:0007669"/>
    <property type="project" value="UniProtKB-EC"/>
</dbReference>
<dbReference type="SUPFAM" id="SSF51445">
    <property type="entry name" value="(Trans)glycosidases"/>
    <property type="match status" value="1"/>
</dbReference>
<dbReference type="InterPro" id="IPR013738">
    <property type="entry name" value="Beta_galactosidase_Trimer"/>
</dbReference>
<dbReference type="GO" id="GO:0009341">
    <property type="term" value="C:beta-galactosidase complex"/>
    <property type="evidence" value="ECO:0007669"/>
    <property type="project" value="InterPro"/>
</dbReference>
<evidence type="ECO:0000256" key="3">
    <source>
        <dbReference type="ARBA" id="ARBA00012756"/>
    </source>
</evidence>
<reference evidence="10 11" key="1">
    <citation type="submission" date="2018-08" db="EMBL/GenBank/DDBJ databases">
        <title>Genome analysis of the thermophilic bacterium of the candidate phylum Aminicenantes from deep subsurface aquifer revealed its physiology and ecological role.</title>
        <authorList>
            <person name="Kadnikov V.V."/>
            <person name="Mardanov A.V."/>
            <person name="Beletsky A.V."/>
            <person name="Karnachuk O.V."/>
            <person name="Ravin N.V."/>
        </authorList>
    </citation>
    <scope>NUCLEOTIDE SEQUENCE [LARGE SCALE GENOMIC DNA]</scope>
    <source>
        <strain evidence="10">BY38</strain>
    </source>
</reference>
<sequence>MKQKKKEREKMISRRFIFLIFLIILSILISGEMRSFGASPQGAAGDRHHGFFPVSVWYTGGTVRAPMIEPVSEKSRAEWKKDLEQIKKLGFNTVRCWLEWAYNEKEEGKYDFSSLQLLTDLAAEVGLKVICQVYIDSAPEWVGKKYPESAFVASNDLKVHSQSSPGFCFDHPSVQEKILNFFSAAARAVKDKPAFYGWDLWSEPHIINWSEVYHLGDLRYVQFCYCPSSQARFREWLKKKYGTIDRVNQAWHRTFRHWAEVEPPRFGTILTYTDYVDWQEYISDKLAEDLALKARAIKKVFPESVVTSHSAIPGLFSRPSWDGTPDDRKMNDSVDYYGVSIYPKHAGAVRPWTPFFRSAGLDFVRSMSLKNEGFYVGELQAGYGVFGMKVSVPVTAADLRDWMWSMVAYGARAINIYAYYPMSSGYEAGGYGLIELDGQITPRAEEAGRIARTISQNMDLFLKSRPQSSQVAIVYNPLSHMVGGQQTFTSEGQPVGYNNLSESLQGVHRAFFERGIKVDFIHVRDLKDKAASYRLLIAPYPVMISQPYVQDLVKYVEEGGTLLAEARAGWIDEKGFAFPVIPGGGLDKVLGCREARLLPIQKTGQMTISQSHPALPWLKPGDSLDTVFFEETFEITDKRASILATSTDGQPMLVLAPYGKGQALIAGSFLGSAYHHFRNPNNGKFLAGLAEWLGIKAEVSVKSRPESSVVEWRLLEGKDYRLLFVFNRGEEKISATLTMSRPWPGIELRNLETGEKILFNQDQNRVNFNLELEPQGVKVFLIKKV</sequence>
<keyword evidence="6" id="KW-0862">Zinc</keyword>
<keyword evidence="4" id="KW-0479">Metal-binding</keyword>
<dbReference type="Gene3D" id="3.40.50.880">
    <property type="match status" value="1"/>
</dbReference>
<evidence type="ECO:0000259" key="8">
    <source>
        <dbReference type="Pfam" id="PF02449"/>
    </source>
</evidence>
<evidence type="ECO:0000256" key="6">
    <source>
        <dbReference type="ARBA" id="ARBA00022833"/>
    </source>
</evidence>
<proteinExistence type="inferred from homology"/>
<keyword evidence="5" id="KW-0378">Hydrolase</keyword>
<feature type="domain" description="Beta-galactosidase trimerisation" evidence="9">
    <location>
        <begin position="470"/>
        <end position="673"/>
    </location>
</feature>
<dbReference type="Proteomes" id="UP000257323">
    <property type="component" value="Unassembled WGS sequence"/>
</dbReference>
<dbReference type="Gene3D" id="3.20.20.80">
    <property type="entry name" value="Glycosidases"/>
    <property type="match status" value="1"/>
</dbReference>
<dbReference type="PANTHER" id="PTHR36447:SF2">
    <property type="entry name" value="BETA-GALACTOSIDASE YESZ"/>
    <property type="match status" value="1"/>
</dbReference>
<dbReference type="InterPro" id="IPR013529">
    <property type="entry name" value="Glyco_hydro_42_N"/>
</dbReference>
<accession>A0A3E2BKR5</accession>
<evidence type="ECO:0000256" key="1">
    <source>
        <dbReference type="ARBA" id="ARBA00001412"/>
    </source>
</evidence>
<organism evidence="10 11">
    <name type="scientific">Candidatus Saccharicenans subterraneus</name>
    <dbReference type="NCBI Taxonomy" id="2508984"/>
    <lineage>
        <taxon>Bacteria</taxon>
        <taxon>Candidatus Aminicenantota</taxon>
        <taxon>Candidatus Aminicenantia</taxon>
        <taxon>Candidatus Aminicenantales</taxon>
        <taxon>Candidatus Saccharicenantaceae</taxon>
        <taxon>Candidatus Saccharicenans</taxon>
    </lineage>
</organism>
<evidence type="ECO:0000259" key="9">
    <source>
        <dbReference type="Pfam" id="PF08532"/>
    </source>
</evidence>
<dbReference type="PANTHER" id="PTHR36447">
    <property type="entry name" value="BETA-GALACTOSIDASE GANA"/>
    <property type="match status" value="1"/>
</dbReference>
<gene>
    <name evidence="10" type="ORF">OP8BY_0547</name>
</gene>
<evidence type="ECO:0000256" key="4">
    <source>
        <dbReference type="ARBA" id="ARBA00022723"/>
    </source>
</evidence>
<dbReference type="GO" id="GO:0005975">
    <property type="term" value="P:carbohydrate metabolic process"/>
    <property type="evidence" value="ECO:0007669"/>
    <property type="project" value="InterPro"/>
</dbReference>
<comment type="similarity">
    <text evidence="2">Belongs to the glycosyl hydrolase 42 family.</text>
</comment>
<name>A0A3E2BKR5_9BACT</name>
<dbReference type="CDD" id="cd03143">
    <property type="entry name" value="A4_beta-galactosidase_middle_domain"/>
    <property type="match status" value="1"/>
</dbReference>
<dbReference type="EC" id="3.2.1.23" evidence="3"/>
<dbReference type="InterPro" id="IPR003476">
    <property type="entry name" value="Glyco_hydro_42"/>
</dbReference>
<dbReference type="EMBL" id="QUAH01000011">
    <property type="protein sequence ID" value="RFT15252.1"/>
    <property type="molecule type" value="Genomic_DNA"/>
</dbReference>
<dbReference type="Pfam" id="PF02449">
    <property type="entry name" value="Glyco_hydro_42"/>
    <property type="match status" value="1"/>
</dbReference>